<feature type="transmembrane region" description="Helical" evidence="1">
    <location>
        <begin position="104"/>
        <end position="123"/>
    </location>
</feature>
<protein>
    <submittedName>
        <fullName evidence="2">DUF4153 domain-containing protein</fullName>
    </submittedName>
</protein>
<feature type="transmembrane region" description="Helical" evidence="1">
    <location>
        <begin position="315"/>
        <end position="337"/>
    </location>
</feature>
<accession>A0ABS6T516</accession>
<evidence type="ECO:0000313" key="2">
    <source>
        <dbReference type="EMBL" id="MBV7379636.1"/>
    </source>
</evidence>
<dbReference type="Proteomes" id="UP000756530">
    <property type="component" value="Unassembled WGS sequence"/>
</dbReference>
<evidence type="ECO:0000313" key="3">
    <source>
        <dbReference type="Proteomes" id="UP000756530"/>
    </source>
</evidence>
<feature type="transmembrane region" description="Helical" evidence="1">
    <location>
        <begin position="279"/>
        <end position="303"/>
    </location>
</feature>
<dbReference type="RefSeq" id="WP_218392748.1">
    <property type="nucleotide sequence ID" value="NZ_JAHUZE010000002.1"/>
</dbReference>
<evidence type="ECO:0000256" key="1">
    <source>
        <dbReference type="SAM" id="Phobius"/>
    </source>
</evidence>
<feature type="transmembrane region" description="Helical" evidence="1">
    <location>
        <begin position="12"/>
        <end position="31"/>
    </location>
</feature>
<dbReference type="EMBL" id="JAHUZE010000002">
    <property type="protein sequence ID" value="MBV7379636.1"/>
    <property type="molecule type" value="Genomic_DNA"/>
</dbReference>
<feature type="transmembrane region" description="Helical" evidence="1">
    <location>
        <begin position="74"/>
        <end position="92"/>
    </location>
</feature>
<feature type="transmembrane region" description="Helical" evidence="1">
    <location>
        <begin position="242"/>
        <end position="267"/>
    </location>
</feature>
<dbReference type="Pfam" id="PF13687">
    <property type="entry name" value="DUF4153"/>
    <property type="match status" value="1"/>
</dbReference>
<gene>
    <name evidence="2" type="ORF">KJP28_11930</name>
</gene>
<feature type="transmembrane region" description="Helical" evidence="1">
    <location>
        <begin position="43"/>
        <end position="62"/>
    </location>
</feature>
<dbReference type="InterPro" id="IPR025291">
    <property type="entry name" value="DUF4153"/>
</dbReference>
<keyword evidence="3" id="KW-1185">Reference proteome</keyword>
<keyword evidence="1" id="KW-0472">Membrane</keyword>
<feature type="transmembrane region" description="Helical" evidence="1">
    <location>
        <begin position="215"/>
        <end position="236"/>
    </location>
</feature>
<sequence length="575" mass="61453">MVDIHETGVARSRAVLSACGAVAGLSAYALVEILPKVTESPLLIAALVSGVGAFFLVLLIALGPLSASRAVRSALSIALPVSALMAIFTLRFHDLDNMADANHGFLAGAIIVFVATPFALAVLDPDTTWHDYPALFSRAWEIVVRYVVAAIFAGVFWGLYFLSSAILELVGIDALRDFADIDPVPSVLTGAVLGLALAVVHELRHLISPKIVLRLLRLLLPPVAGVSVIFTIIAPIQGLSALLGNISAGATVMTMAITLITLVTVTLDRTDDESASAPTLLLSARVGAVLSLVLAALAVWAVAERVGQYGWTPDRVLACTIGLLLMAYGLCYVAALFSTDWKALMRRSNIAMALVTLAVAAIWLTPILNAERISARSQLARFDRGEVPADELDLWRITRVWGRAGTRAFAPYRDTSHPQHDKVAARIEALDNGDLNPRQSAGGPVSTEDLRADLEERLAYRPEGVDPGRLLTDLPEYQQRLAHTGCTRYVTPEGAPACVAVVADFLPSPGDEIIIVYWNGSNIEIAAERGGYFDTPGVTPGPALIDDILNGAFEIVPSRALELRLDDGFVAPNRR</sequence>
<feature type="transmembrane region" description="Helical" evidence="1">
    <location>
        <begin position="143"/>
        <end position="163"/>
    </location>
</feature>
<reference evidence="2 3" key="1">
    <citation type="submission" date="2021-05" db="EMBL/GenBank/DDBJ databases">
        <title>Culturable bacteria isolated from Daya Bay.</title>
        <authorList>
            <person name="Zheng W."/>
            <person name="Yu S."/>
            <person name="Huang Y."/>
        </authorList>
    </citation>
    <scope>NUCLEOTIDE SEQUENCE [LARGE SCALE GENOMIC DNA]</scope>
    <source>
        <strain evidence="2 3">DP4N28-5</strain>
    </source>
</reference>
<keyword evidence="1" id="KW-1133">Transmembrane helix</keyword>
<proteinExistence type="predicted"/>
<comment type="caution">
    <text evidence="2">The sequence shown here is derived from an EMBL/GenBank/DDBJ whole genome shotgun (WGS) entry which is preliminary data.</text>
</comment>
<organism evidence="2 3">
    <name type="scientific">Maritimibacter dapengensis</name>
    <dbReference type="NCBI Taxonomy" id="2836868"/>
    <lineage>
        <taxon>Bacteria</taxon>
        <taxon>Pseudomonadati</taxon>
        <taxon>Pseudomonadota</taxon>
        <taxon>Alphaproteobacteria</taxon>
        <taxon>Rhodobacterales</taxon>
        <taxon>Roseobacteraceae</taxon>
        <taxon>Maritimibacter</taxon>
    </lineage>
</organism>
<feature type="transmembrane region" description="Helical" evidence="1">
    <location>
        <begin position="183"/>
        <end position="203"/>
    </location>
</feature>
<name>A0ABS6T516_9RHOB</name>
<keyword evidence="1" id="KW-0812">Transmembrane</keyword>
<feature type="transmembrane region" description="Helical" evidence="1">
    <location>
        <begin position="349"/>
        <end position="368"/>
    </location>
</feature>